<evidence type="ECO:0000259" key="7">
    <source>
        <dbReference type="PROSITE" id="PS50158"/>
    </source>
</evidence>
<dbReference type="Pfam" id="PF13976">
    <property type="entry name" value="gag_pre-integrs"/>
    <property type="match status" value="1"/>
</dbReference>
<dbReference type="Pfam" id="PF14223">
    <property type="entry name" value="Retrotran_gag_2"/>
    <property type="match status" value="1"/>
</dbReference>
<dbReference type="GO" id="GO:0004190">
    <property type="term" value="F:aspartic-type endopeptidase activity"/>
    <property type="evidence" value="ECO:0007669"/>
    <property type="project" value="UniProtKB-KW"/>
</dbReference>
<dbReference type="InterPro" id="IPR036397">
    <property type="entry name" value="RNaseH_sf"/>
</dbReference>
<dbReference type="InterPro" id="IPR013103">
    <property type="entry name" value="RVT_2"/>
</dbReference>
<evidence type="ECO:0000256" key="5">
    <source>
        <dbReference type="PROSITE-ProRule" id="PRU00047"/>
    </source>
</evidence>
<feature type="domain" description="Integrase catalytic" evidence="8">
    <location>
        <begin position="459"/>
        <end position="634"/>
    </location>
</feature>
<sequence>MIKLEKFSNAEFSAWKRNTQFGMKYLNIFYTVQTVFEDVKGSEDEDQWVNDEDFCRDYILNCLSNRLAETYGKMQRAKEIWEALEEQFKEEENMSKTHLVDKFMAFTFTEEREILPQVAEFENLVDKLNSENIPLPDGFVAGAIIFKLPSAWYSFKTEMYRKKTQVSLKDLKRFICIEDENRTRHAIETISKQSSTANMITHPKRKPKPGKTRPQTSAPAVAATSKQIKKKFKGKCYNCNKWGHCASECKQPKRGESSTPRTDNQANMVHQTAPTDFVAMVGNGTASSEWWLDSGATCHVCNNPKLLEGTKEVEETVTVANGAIADVLKVGNATLTLSSGKTLTLKNVKLIPTLAANLISISLLCDAGMSFNISGGRVTLMVHSHYFGCAYVVNGMYRLSLAHEVVNQVSSNLIDPKTLHARLGHVNYRKLLLLARTHNIPLDTKTKFEKCEICAQTKITRTPFSQVSRSTQLLELIHSDICDYKSFVTRGGRKYLITFIDDYSRFSHIYLLKTKDEAFEKFRIFKNRVENQLDMKIKRLRSDRGGEYVSGEFRDFLASNGIIPETTAPYSPQSNGIAERKNRTLTEMLNSMLLTAGMPAAYWGEAVLTSNHILNKVPHAKLTKTPYELWFKRPPRFDNLKTWGCIAYVRIPDSRRAKIGPRTNTCVYLGCADDSAADRFLDLSTNTVIESRDAVFFEDKFLKDKNLTLPGLPATSTEPLAGPGQRNSDTEPVDTIGLDTRRLSSREKMPKSFGTDFVTYQVEADPSTYKEAMRSRDSLLWKEAIDEEMNSLMQNNTWTLVDLPKGAKTIGNKWVLRKKLNPDGSIAKYKARLVAKGFTQVSGVDYFDIYSPVCHYATIRILLALASIEHYTVHQMDVKTAFLNGDLTEEIYMHQPEGFVIEGLETKVCKLIKSLYGLKQAPKMWHEKFDTCVKGLGFKSSLSDKCLYVRTSANKVAIICLYVDDMLILGTDQSEVKDVKVALTAQFSMKDLGEVKTILGMEVNFTKKGITLSQSHYIRNLLEKWGYDKSKKAETPYDYNNRLKPNEGSAIRQLDYSKLIGSLMYATTCTRPDIAFTVGMLSRFTSNPGKDHWDALERLMRYLKYTEKYALCYSGHPPVLEGYSDASWCSEIADCRSTSGFVFTLGGAAVAWKSKRQTCIALSSMESELYALASAGEEAEWIRDLILDIPMTSLKMNSISIYCDNQATKTIATNTLFNGKRRQLRMKQAWLTYLTSQGIISLLDVRSKDNVADVLTKGLCNMEIGGETVDFDPDDDDLLFA</sequence>
<dbReference type="GO" id="GO:0003676">
    <property type="term" value="F:nucleic acid binding"/>
    <property type="evidence" value="ECO:0007669"/>
    <property type="project" value="InterPro"/>
</dbReference>
<dbReference type="InterPro" id="IPR012337">
    <property type="entry name" value="RNaseH-like_sf"/>
</dbReference>
<dbReference type="Pfam" id="PF22936">
    <property type="entry name" value="Pol_BBD"/>
    <property type="match status" value="1"/>
</dbReference>
<feature type="region of interest" description="Disordered" evidence="6">
    <location>
        <begin position="195"/>
        <end position="223"/>
    </location>
</feature>
<keyword evidence="3" id="KW-0064">Aspartyl protease</keyword>
<keyword evidence="5" id="KW-0863">Zinc-finger</keyword>
<evidence type="ECO:0000256" key="6">
    <source>
        <dbReference type="SAM" id="MobiDB-lite"/>
    </source>
</evidence>
<dbReference type="InterPro" id="IPR039537">
    <property type="entry name" value="Retrotran_Ty1/copia-like"/>
</dbReference>
<comment type="caution">
    <text evidence="9">The sequence shown here is derived from an EMBL/GenBank/DDBJ whole genome shotgun (WGS) entry which is preliminary data.</text>
</comment>
<evidence type="ECO:0000256" key="4">
    <source>
        <dbReference type="ARBA" id="ARBA00022801"/>
    </source>
</evidence>
<dbReference type="Gene3D" id="4.10.60.10">
    <property type="entry name" value="Zinc finger, CCHC-type"/>
    <property type="match status" value="1"/>
</dbReference>
<keyword evidence="10" id="KW-1185">Reference proteome</keyword>
<dbReference type="Gene3D" id="3.30.420.10">
    <property type="entry name" value="Ribonuclease H-like superfamily/Ribonuclease H"/>
    <property type="match status" value="1"/>
</dbReference>
<evidence type="ECO:0008006" key="11">
    <source>
        <dbReference type="Google" id="ProtNLM"/>
    </source>
</evidence>
<evidence type="ECO:0000256" key="2">
    <source>
        <dbReference type="ARBA" id="ARBA00022723"/>
    </source>
</evidence>
<evidence type="ECO:0000256" key="3">
    <source>
        <dbReference type="ARBA" id="ARBA00022750"/>
    </source>
</evidence>
<feature type="region of interest" description="Disordered" evidence="6">
    <location>
        <begin position="712"/>
        <end position="735"/>
    </location>
</feature>
<dbReference type="SUPFAM" id="SSF53098">
    <property type="entry name" value="Ribonuclease H-like"/>
    <property type="match status" value="1"/>
</dbReference>
<dbReference type="InterPro" id="IPR025724">
    <property type="entry name" value="GAG-pre-integrase_dom"/>
</dbReference>
<dbReference type="PROSITE" id="PS50158">
    <property type="entry name" value="ZF_CCHC"/>
    <property type="match status" value="1"/>
</dbReference>
<keyword evidence="1" id="KW-0645">Protease</keyword>
<dbReference type="SUPFAM" id="SSF56672">
    <property type="entry name" value="DNA/RNA polymerases"/>
    <property type="match status" value="1"/>
</dbReference>
<dbReference type="Pfam" id="PF07727">
    <property type="entry name" value="RVT_2"/>
    <property type="match status" value="1"/>
</dbReference>
<keyword evidence="2" id="KW-0479">Metal-binding</keyword>
<accession>A0AAP0BA13</accession>
<name>A0AAP0BA13_9ASPA</name>
<proteinExistence type="predicted"/>
<dbReference type="InterPro" id="IPR036875">
    <property type="entry name" value="Znf_CCHC_sf"/>
</dbReference>
<evidence type="ECO:0000313" key="9">
    <source>
        <dbReference type="EMBL" id="KAK8934062.1"/>
    </source>
</evidence>
<dbReference type="PROSITE" id="PS50994">
    <property type="entry name" value="INTEGRASE"/>
    <property type="match status" value="1"/>
</dbReference>
<organism evidence="9 10">
    <name type="scientific">Platanthera zijinensis</name>
    <dbReference type="NCBI Taxonomy" id="2320716"/>
    <lineage>
        <taxon>Eukaryota</taxon>
        <taxon>Viridiplantae</taxon>
        <taxon>Streptophyta</taxon>
        <taxon>Embryophyta</taxon>
        <taxon>Tracheophyta</taxon>
        <taxon>Spermatophyta</taxon>
        <taxon>Magnoliopsida</taxon>
        <taxon>Liliopsida</taxon>
        <taxon>Asparagales</taxon>
        <taxon>Orchidaceae</taxon>
        <taxon>Orchidoideae</taxon>
        <taxon>Orchideae</taxon>
        <taxon>Orchidinae</taxon>
        <taxon>Platanthera</taxon>
    </lineage>
</organism>
<keyword evidence="5" id="KW-0862">Zinc</keyword>
<dbReference type="PANTHER" id="PTHR42648">
    <property type="entry name" value="TRANSPOSASE, PUTATIVE-RELATED"/>
    <property type="match status" value="1"/>
</dbReference>
<dbReference type="CDD" id="cd09272">
    <property type="entry name" value="RNase_HI_RT_Ty1"/>
    <property type="match status" value="1"/>
</dbReference>
<dbReference type="PANTHER" id="PTHR42648:SF28">
    <property type="entry name" value="TRANSPOSON-ENCODED PROTEIN WITH RIBONUCLEASE H-LIKE AND RETROVIRUS ZINC FINGER-LIKE DOMAINS"/>
    <property type="match status" value="1"/>
</dbReference>
<dbReference type="Proteomes" id="UP001418222">
    <property type="component" value="Unassembled WGS sequence"/>
</dbReference>
<dbReference type="GO" id="GO:0006508">
    <property type="term" value="P:proteolysis"/>
    <property type="evidence" value="ECO:0007669"/>
    <property type="project" value="UniProtKB-KW"/>
</dbReference>
<gene>
    <name evidence="9" type="ORF">KSP39_PZI015332</name>
</gene>
<dbReference type="InterPro" id="IPR043502">
    <property type="entry name" value="DNA/RNA_pol_sf"/>
</dbReference>
<dbReference type="InterPro" id="IPR054722">
    <property type="entry name" value="PolX-like_BBD"/>
</dbReference>
<dbReference type="InterPro" id="IPR057670">
    <property type="entry name" value="SH3_retrovirus"/>
</dbReference>
<feature type="compositionally biased region" description="Basic residues" evidence="6">
    <location>
        <begin position="202"/>
        <end position="211"/>
    </location>
</feature>
<evidence type="ECO:0000259" key="8">
    <source>
        <dbReference type="PROSITE" id="PS50994"/>
    </source>
</evidence>
<dbReference type="InterPro" id="IPR001878">
    <property type="entry name" value="Znf_CCHC"/>
</dbReference>
<dbReference type="Pfam" id="PF25597">
    <property type="entry name" value="SH3_retrovirus"/>
    <property type="match status" value="1"/>
</dbReference>
<dbReference type="GO" id="GO:0008270">
    <property type="term" value="F:zinc ion binding"/>
    <property type="evidence" value="ECO:0007669"/>
    <property type="project" value="UniProtKB-KW"/>
</dbReference>
<feature type="domain" description="CCHC-type" evidence="7">
    <location>
        <begin position="235"/>
        <end position="251"/>
    </location>
</feature>
<evidence type="ECO:0000256" key="1">
    <source>
        <dbReference type="ARBA" id="ARBA00022670"/>
    </source>
</evidence>
<dbReference type="EMBL" id="JBBWWQ010000013">
    <property type="protein sequence ID" value="KAK8934062.1"/>
    <property type="molecule type" value="Genomic_DNA"/>
</dbReference>
<dbReference type="SUPFAM" id="SSF57756">
    <property type="entry name" value="Retrovirus zinc finger-like domains"/>
    <property type="match status" value="1"/>
</dbReference>
<dbReference type="InterPro" id="IPR001584">
    <property type="entry name" value="Integrase_cat-core"/>
</dbReference>
<evidence type="ECO:0000313" key="10">
    <source>
        <dbReference type="Proteomes" id="UP001418222"/>
    </source>
</evidence>
<keyword evidence="4" id="KW-0378">Hydrolase</keyword>
<protein>
    <recommendedName>
        <fullName evidence="11">Polyprotein</fullName>
    </recommendedName>
</protein>
<reference evidence="9 10" key="1">
    <citation type="journal article" date="2022" name="Nat. Plants">
        <title>Genomes of leafy and leafless Platanthera orchids illuminate the evolution of mycoheterotrophy.</title>
        <authorList>
            <person name="Li M.H."/>
            <person name="Liu K.W."/>
            <person name="Li Z."/>
            <person name="Lu H.C."/>
            <person name="Ye Q.L."/>
            <person name="Zhang D."/>
            <person name="Wang J.Y."/>
            <person name="Li Y.F."/>
            <person name="Zhong Z.M."/>
            <person name="Liu X."/>
            <person name="Yu X."/>
            <person name="Liu D.K."/>
            <person name="Tu X.D."/>
            <person name="Liu B."/>
            <person name="Hao Y."/>
            <person name="Liao X.Y."/>
            <person name="Jiang Y.T."/>
            <person name="Sun W.H."/>
            <person name="Chen J."/>
            <person name="Chen Y.Q."/>
            <person name="Ai Y."/>
            <person name="Zhai J.W."/>
            <person name="Wu S.S."/>
            <person name="Zhou Z."/>
            <person name="Hsiao Y.Y."/>
            <person name="Wu W.L."/>
            <person name="Chen Y.Y."/>
            <person name="Lin Y.F."/>
            <person name="Hsu J.L."/>
            <person name="Li C.Y."/>
            <person name="Wang Z.W."/>
            <person name="Zhao X."/>
            <person name="Zhong W.Y."/>
            <person name="Ma X.K."/>
            <person name="Ma L."/>
            <person name="Huang J."/>
            <person name="Chen G.Z."/>
            <person name="Huang M.Z."/>
            <person name="Huang L."/>
            <person name="Peng D.H."/>
            <person name="Luo Y.B."/>
            <person name="Zou S.Q."/>
            <person name="Chen S.P."/>
            <person name="Lan S."/>
            <person name="Tsai W.C."/>
            <person name="Van de Peer Y."/>
            <person name="Liu Z.J."/>
        </authorList>
    </citation>
    <scope>NUCLEOTIDE SEQUENCE [LARGE SCALE GENOMIC DNA]</scope>
    <source>
        <tissue evidence="9">Leaf</tissue>
    </source>
</reference>
<dbReference type="Pfam" id="PF00665">
    <property type="entry name" value="rve"/>
    <property type="match status" value="1"/>
</dbReference>
<dbReference type="GO" id="GO:0015074">
    <property type="term" value="P:DNA integration"/>
    <property type="evidence" value="ECO:0007669"/>
    <property type="project" value="InterPro"/>
</dbReference>